<feature type="compositionally biased region" description="Polar residues" evidence="1">
    <location>
        <begin position="347"/>
        <end position="356"/>
    </location>
</feature>
<organism evidence="2 3">
    <name type="scientific">Puccinia graminis f. sp. tritici</name>
    <dbReference type="NCBI Taxonomy" id="56615"/>
    <lineage>
        <taxon>Eukaryota</taxon>
        <taxon>Fungi</taxon>
        <taxon>Dikarya</taxon>
        <taxon>Basidiomycota</taxon>
        <taxon>Pucciniomycotina</taxon>
        <taxon>Pucciniomycetes</taxon>
        <taxon>Pucciniales</taxon>
        <taxon>Pucciniaceae</taxon>
        <taxon>Puccinia</taxon>
    </lineage>
</organism>
<evidence type="ECO:0000313" key="2">
    <source>
        <dbReference type="EMBL" id="KAA1133878.1"/>
    </source>
</evidence>
<evidence type="ECO:0000313" key="3">
    <source>
        <dbReference type="Proteomes" id="UP000325313"/>
    </source>
</evidence>
<feature type="compositionally biased region" description="Low complexity" evidence="1">
    <location>
        <begin position="293"/>
        <end position="325"/>
    </location>
</feature>
<feature type="compositionally biased region" description="Low complexity" evidence="1">
    <location>
        <begin position="411"/>
        <end position="432"/>
    </location>
</feature>
<proteinExistence type="predicted"/>
<protein>
    <submittedName>
        <fullName evidence="2">Uncharacterized protein</fullName>
    </submittedName>
</protein>
<name>A0A5B0S7N6_PUCGR</name>
<reference evidence="2 3" key="1">
    <citation type="submission" date="2019-05" db="EMBL/GenBank/DDBJ databases">
        <title>Emergence of the Ug99 lineage of the wheat stem rust pathogen through somatic hybridization.</title>
        <authorList>
            <person name="Li F."/>
            <person name="Upadhyaya N.M."/>
            <person name="Sperschneider J."/>
            <person name="Matny O."/>
            <person name="Nguyen-Phuc H."/>
            <person name="Mago R."/>
            <person name="Raley C."/>
            <person name="Miller M.E."/>
            <person name="Silverstein K.A.T."/>
            <person name="Henningsen E."/>
            <person name="Hirsch C.D."/>
            <person name="Visser B."/>
            <person name="Pretorius Z.A."/>
            <person name="Steffenson B.J."/>
            <person name="Schwessinger B."/>
            <person name="Dodds P.N."/>
            <person name="Figueroa M."/>
        </authorList>
    </citation>
    <scope>NUCLEOTIDE SEQUENCE [LARGE SCALE GENOMIC DNA]</scope>
    <source>
        <strain evidence="2 3">Ug99</strain>
    </source>
</reference>
<accession>A0A5B0S7N6</accession>
<feature type="compositionally biased region" description="Polar residues" evidence="1">
    <location>
        <begin position="578"/>
        <end position="593"/>
    </location>
</feature>
<feature type="compositionally biased region" description="Polar residues" evidence="1">
    <location>
        <begin position="372"/>
        <end position="400"/>
    </location>
</feature>
<feature type="compositionally biased region" description="Low complexity" evidence="1">
    <location>
        <begin position="703"/>
        <end position="741"/>
    </location>
</feature>
<sequence length="767" mass="83832">MKQERKAISAMKQDNGPAIQIWSQMACCGWTNSYQLVQCPEQLDSFSHPRPNLSGSFDSRLILPALLTRKFLDYFCLLYCHCLMKRFRKNEKADPQWQDPNQLGIPELCQALNTFGIRFDQGEKRTKLFQRYVQLTRVESVESVERWTEKDLLGAPLPAAEQLVVPRLRIFLALYSVDYPAQASRGHLVQLYNNLAKDLDPSGSIREVTSATPSHTNTNNLSSHSNHKKQKRNSKAIRPLPQSILPTTKAALSDATLPSHTGKTRRPKSSQKETFFRPYTHRPAHQDRQTSVSSAGRVTRGRTRTTSASSRRSSERSISQASRSSDGYSLRRSPRLIAAQGKKDQASRASGLSSPSPDRRNHTLDESDNDQHSQTPSQPADSPTSSNSRISSCSQAQRSESPIEGVPAPSPSSSQARRSESPASPNPSSSQARRSESPALPNPSSSQARRSESPASPNPSSSQARRSESPIGGFPSPNPSSSRTRRSESPSSPNPSSPEDRHSQSPINPASPHGRDSESPVDSAFPRSDQDSRQAEPSGATSPQEQGDRRSESSSDNDSESSGEHGSLPRNLAASDSGPPSTGSGQALASSQALKRKSKDSLVWPDPSHLSREQLEEYLDEYNVPHTPTARLARLIGSYNLLRSSLPNLGEQRPSKRPKAPQSCSRSSSWLPRRRSRCRVESGSDADNHGFVYSRPDPPSSPPGSASSPKHPPSRFTSPSAASSSNYQPSVPSSVVSSEPSDAPTSQTSISGRSTTRNHREFPTNNM</sequence>
<dbReference type="Proteomes" id="UP000325313">
    <property type="component" value="Unassembled WGS sequence"/>
</dbReference>
<feature type="compositionally biased region" description="Basic and acidic residues" evidence="1">
    <location>
        <begin position="678"/>
        <end position="688"/>
    </location>
</feature>
<feature type="compositionally biased region" description="Low complexity" evidence="1">
    <location>
        <begin position="212"/>
        <end position="224"/>
    </location>
</feature>
<dbReference type="EMBL" id="VDEP01000070">
    <property type="protein sequence ID" value="KAA1133878.1"/>
    <property type="molecule type" value="Genomic_DNA"/>
</dbReference>
<feature type="compositionally biased region" description="Basic residues" evidence="1">
    <location>
        <begin position="225"/>
        <end position="235"/>
    </location>
</feature>
<comment type="caution">
    <text evidence="2">The sequence shown here is derived from an EMBL/GenBank/DDBJ whole genome shotgun (WGS) entry which is preliminary data.</text>
</comment>
<feature type="compositionally biased region" description="Low complexity" evidence="1">
    <location>
        <begin position="453"/>
        <end position="464"/>
    </location>
</feature>
<feature type="region of interest" description="Disordered" evidence="1">
    <location>
        <begin position="203"/>
        <end position="608"/>
    </location>
</feature>
<dbReference type="AlphaFoldDB" id="A0A5B0S7N6"/>
<evidence type="ECO:0000256" key="1">
    <source>
        <dbReference type="SAM" id="MobiDB-lite"/>
    </source>
</evidence>
<gene>
    <name evidence="2" type="ORF">PGTUg99_030071</name>
</gene>
<feature type="compositionally biased region" description="Basic and acidic residues" evidence="1">
    <location>
        <begin position="758"/>
        <end position="767"/>
    </location>
</feature>
<feature type="compositionally biased region" description="Polar residues" evidence="1">
    <location>
        <begin position="743"/>
        <end position="755"/>
    </location>
</feature>
<feature type="region of interest" description="Disordered" evidence="1">
    <location>
        <begin position="645"/>
        <end position="767"/>
    </location>
</feature>
<feature type="compositionally biased region" description="Basic and acidic residues" evidence="1">
    <location>
        <begin position="357"/>
        <end position="371"/>
    </location>
</feature>